<feature type="signal peptide" evidence="5">
    <location>
        <begin position="1"/>
        <end position="18"/>
    </location>
</feature>
<keyword evidence="8" id="KW-1185">Reference proteome</keyword>
<dbReference type="InterPro" id="IPR000719">
    <property type="entry name" value="Prot_kinase_dom"/>
</dbReference>
<dbReference type="InterPro" id="IPR051681">
    <property type="entry name" value="Ser/Thr_Kinases-Pseudokinases"/>
</dbReference>
<reference evidence="7 8" key="1">
    <citation type="submission" date="2018-06" db="EMBL/GenBank/DDBJ databases">
        <title>Comparative genomics reveals the genomic features of Rhizophagus irregularis, R. cerebriforme, R. diaphanum and Gigaspora rosea, and their symbiotic lifestyle signature.</title>
        <authorList>
            <person name="Morin E."/>
            <person name="San Clemente H."/>
            <person name="Chen E.C.H."/>
            <person name="De La Providencia I."/>
            <person name="Hainaut M."/>
            <person name="Kuo A."/>
            <person name="Kohler A."/>
            <person name="Murat C."/>
            <person name="Tang N."/>
            <person name="Roy S."/>
            <person name="Loubradou J."/>
            <person name="Henrissat B."/>
            <person name="Grigoriev I.V."/>
            <person name="Corradi N."/>
            <person name="Roux C."/>
            <person name="Martin F.M."/>
        </authorList>
    </citation>
    <scope>NUCLEOTIDE SEQUENCE [LARGE SCALE GENOMIC DNA]</scope>
    <source>
        <strain evidence="7 8">DAOM 227022</strain>
    </source>
</reference>
<comment type="caution">
    <text evidence="7">The sequence shown here is derived from an EMBL/GenBank/DDBJ whole genome shotgun (WGS) entry which is preliminary data.</text>
</comment>
<feature type="chain" id="PRO_5017326024" evidence="5">
    <location>
        <begin position="19"/>
        <end position="601"/>
    </location>
</feature>
<dbReference type="STRING" id="658196.A0A397TKC8"/>
<dbReference type="PANTHER" id="PTHR44329:SF288">
    <property type="entry name" value="MITOGEN-ACTIVATED PROTEIN KINASE KINASE KINASE 20"/>
    <property type="match status" value="1"/>
</dbReference>
<evidence type="ECO:0000256" key="5">
    <source>
        <dbReference type="SAM" id="SignalP"/>
    </source>
</evidence>
<keyword evidence="1" id="KW-0808">Transferase</keyword>
<proteinExistence type="predicted"/>
<feature type="domain" description="Protein kinase" evidence="6">
    <location>
        <begin position="219"/>
        <end position="489"/>
    </location>
</feature>
<sequence>MNSKLLIFVGLFVILCSGGISDCREIQSKNSHCYYEDGDQEPKLLNVEWLSASKINVTVQSPTKDPVCNDTLTFAPETIGHFSFDDHNGHRFKFKTQQPNADWVNGYNFEITDLYNVCNGFIPEHVGQNPYSYVVDYDPKKEPSKKHKSYYINYQTMDSKMCEDCKKYDWCNSCNAKWFRRNFKNWTSGNNDIDKFIQHTQLSANECYEVLEWIPCDRFYDIKYIAKGGFGRVYRANWIDGYIGYWDNENKNWKRWDSSMEVALKSLNNSKNVTLAFINEITSHHKINENASIIRLYGITQDPDTKNYMIVLDYAENGSLRNYLDINYDKLDWKTKIYDLWLIACGLDEIHTNELIHRDLHVGNILYNDFACITDMGLSKPADCNALENTKNSVYGVLPYIAPEILRGQNYTKAADIYSLGIIMYEVISGLPPYHDVSHNENLAMKICQGLRPRFNIKVPQLIVHLIKRFLDANPLNRPSALEVKVILFQWWHELDTEEEEINGTELQKQIKEADEFNNKLQANNNVPSTSLLYETHTGAIYTSRFLNFNRLPESKNSDDYYNQYDNIISIKCSETLQIDISQLKINDDQNNESKDEYYLP</sequence>
<protein>
    <submittedName>
        <fullName evidence="7">Kinase-like domain-containing protein</fullName>
    </submittedName>
</protein>
<keyword evidence="2" id="KW-0547">Nucleotide-binding</keyword>
<evidence type="ECO:0000256" key="1">
    <source>
        <dbReference type="ARBA" id="ARBA00022679"/>
    </source>
</evidence>
<evidence type="ECO:0000313" key="7">
    <source>
        <dbReference type="EMBL" id="RIA95461.1"/>
    </source>
</evidence>
<dbReference type="PANTHER" id="PTHR44329">
    <property type="entry name" value="SERINE/THREONINE-PROTEIN KINASE TNNI3K-RELATED"/>
    <property type="match status" value="1"/>
</dbReference>
<gene>
    <name evidence="7" type="ORF">C1645_816693</name>
</gene>
<evidence type="ECO:0000256" key="4">
    <source>
        <dbReference type="ARBA" id="ARBA00022840"/>
    </source>
</evidence>
<name>A0A397TKC8_9GLOM</name>
<keyword evidence="5" id="KW-0732">Signal</keyword>
<dbReference type="Gene3D" id="1.10.510.10">
    <property type="entry name" value="Transferase(Phosphotransferase) domain 1"/>
    <property type="match status" value="1"/>
</dbReference>
<evidence type="ECO:0000313" key="8">
    <source>
        <dbReference type="Proteomes" id="UP000265703"/>
    </source>
</evidence>
<dbReference type="InterPro" id="IPR011009">
    <property type="entry name" value="Kinase-like_dom_sf"/>
</dbReference>
<dbReference type="Gene3D" id="1.10.10.1010">
    <property type="entry name" value="Intein homing endonuclease, domain IV"/>
    <property type="match status" value="1"/>
</dbReference>
<organism evidence="7 8">
    <name type="scientific">Glomus cerebriforme</name>
    <dbReference type="NCBI Taxonomy" id="658196"/>
    <lineage>
        <taxon>Eukaryota</taxon>
        <taxon>Fungi</taxon>
        <taxon>Fungi incertae sedis</taxon>
        <taxon>Mucoromycota</taxon>
        <taxon>Glomeromycotina</taxon>
        <taxon>Glomeromycetes</taxon>
        <taxon>Glomerales</taxon>
        <taxon>Glomeraceae</taxon>
        <taxon>Glomus</taxon>
    </lineage>
</organism>
<dbReference type="EMBL" id="QKYT01000061">
    <property type="protein sequence ID" value="RIA95461.1"/>
    <property type="molecule type" value="Genomic_DNA"/>
</dbReference>
<dbReference type="GO" id="GO:0004674">
    <property type="term" value="F:protein serine/threonine kinase activity"/>
    <property type="evidence" value="ECO:0007669"/>
    <property type="project" value="TreeGrafter"/>
</dbReference>
<dbReference type="GO" id="GO:0005524">
    <property type="term" value="F:ATP binding"/>
    <property type="evidence" value="ECO:0007669"/>
    <property type="project" value="UniProtKB-KW"/>
</dbReference>
<evidence type="ECO:0000256" key="2">
    <source>
        <dbReference type="ARBA" id="ARBA00022741"/>
    </source>
</evidence>
<keyword evidence="3 7" id="KW-0418">Kinase</keyword>
<keyword evidence="4" id="KW-0067">ATP-binding</keyword>
<evidence type="ECO:0000259" key="6">
    <source>
        <dbReference type="PROSITE" id="PS50011"/>
    </source>
</evidence>
<dbReference type="Pfam" id="PF07714">
    <property type="entry name" value="PK_Tyr_Ser-Thr"/>
    <property type="match status" value="1"/>
</dbReference>
<dbReference type="PROSITE" id="PS50011">
    <property type="entry name" value="PROTEIN_KINASE_DOM"/>
    <property type="match status" value="1"/>
</dbReference>
<dbReference type="AlphaFoldDB" id="A0A397TKC8"/>
<dbReference type="SUPFAM" id="SSF56112">
    <property type="entry name" value="Protein kinase-like (PK-like)"/>
    <property type="match status" value="1"/>
</dbReference>
<dbReference type="Proteomes" id="UP000265703">
    <property type="component" value="Unassembled WGS sequence"/>
</dbReference>
<evidence type="ECO:0000256" key="3">
    <source>
        <dbReference type="ARBA" id="ARBA00022777"/>
    </source>
</evidence>
<dbReference type="InterPro" id="IPR001245">
    <property type="entry name" value="Ser-Thr/Tyr_kinase_cat_dom"/>
</dbReference>
<accession>A0A397TKC8</accession>